<feature type="transmembrane region" description="Helical" evidence="2">
    <location>
        <begin position="93"/>
        <end position="111"/>
    </location>
</feature>
<comment type="caution">
    <text evidence="3">The sequence shown here is derived from an EMBL/GenBank/DDBJ whole genome shotgun (WGS) entry which is preliminary data.</text>
</comment>
<keyword evidence="2" id="KW-1133">Transmembrane helix</keyword>
<feature type="transmembrane region" description="Helical" evidence="2">
    <location>
        <begin position="117"/>
        <end position="136"/>
    </location>
</feature>
<keyword evidence="2" id="KW-0472">Membrane</keyword>
<sequence length="240" mass="25162">MSSSSTLTAPPAPDHGRSSRRRRGTSLPWRFLGYVGYYVGAGLISGAVVHHPMDPTRYSLIAGAGVLVFLVATFLNEIVLASEKPDLAKTLRVLGASTMLSFGLGMLSGGMQHFADLPDRCAVLIPLGLVLAFVAYVLKEDKTPWRRVFGLMGLTVLVVAALTFAGLRHIAPTMGEAGSGHSHGNAVNEKNDDAGQEGDHDAPADDPADSAPEPTAPTPTPAPTDTHNGEESGHDDGHAH</sequence>
<feature type="transmembrane region" description="Helical" evidence="2">
    <location>
        <begin position="27"/>
        <end position="48"/>
    </location>
</feature>
<reference evidence="4" key="1">
    <citation type="journal article" date="2019" name="Int. J. Syst. Evol. Microbiol.">
        <title>The Global Catalogue of Microorganisms (GCM) 10K type strain sequencing project: providing services to taxonomists for standard genome sequencing and annotation.</title>
        <authorList>
            <consortium name="The Broad Institute Genomics Platform"/>
            <consortium name="The Broad Institute Genome Sequencing Center for Infectious Disease"/>
            <person name="Wu L."/>
            <person name="Ma J."/>
        </authorList>
    </citation>
    <scope>NUCLEOTIDE SEQUENCE [LARGE SCALE GENOMIC DNA]</scope>
    <source>
        <strain evidence="4">CGMCC 4.1648</strain>
    </source>
</reference>
<organism evidence="3 4">
    <name type="scientific">Streptomyces coeruleoprunus</name>
    <dbReference type="NCBI Taxonomy" id="285563"/>
    <lineage>
        <taxon>Bacteria</taxon>
        <taxon>Bacillati</taxon>
        <taxon>Actinomycetota</taxon>
        <taxon>Actinomycetes</taxon>
        <taxon>Kitasatosporales</taxon>
        <taxon>Streptomycetaceae</taxon>
        <taxon>Streptomyces</taxon>
    </lineage>
</organism>
<keyword evidence="4" id="KW-1185">Reference proteome</keyword>
<keyword evidence="2" id="KW-0812">Transmembrane</keyword>
<dbReference type="RefSeq" id="WP_345693012.1">
    <property type="nucleotide sequence ID" value="NZ_BAABIT010000001.1"/>
</dbReference>
<evidence type="ECO:0000313" key="3">
    <source>
        <dbReference type="EMBL" id="MFC5025228.1"/>
    </source>
</evidence>
<evidence type="ECO:0000256" key="2">
    <source>
        <dbReference type="SAM" id="Phobius"/>
    </source>
</evidence>
<feature type="transmembrane region" description="Helical" evidence="2">
    <location>
        <begin position="148"/>
        <end position="167"/>
    </location>
</feature>
<dbReference type="Proteomes" id="UP001595829">
    <property type="component" value="Unassembled WGS sequence"/>
</dbReference>
<gene>
    <name evidence="3" type="ORF">ACFPM3_24175</name>
</gene>
<proteinExistence type="predicted"/>
<feature type="compositionally biased region" description="Basic and acidic residues" evidence="1">
    <location>
        <begin position="227"/>
        <end position="240"/>
    </location>
</feature>
<accession>A0ABV9XM29</accession>
<feature type="transmembrane region" description="Helical" evidence="2">
    <location>
        <begin position="60"/>
        <end position="81"/>
    </location>
</feature>
<feature type="region of interest" description="Disordered" evidence="1">
    <location>
        <begin position="1"/>
        <end position="22"/>
    </location>
</feature>
<feature type="compositionally biased region" description="Basic and acidic residues" evidence="1">
    <location>
        <begin position="189"/>
        <end position="203"/>
    </location>
</feature>
<evidence type="ECO:0000313" key="4">
    <source>
        <dbReference type="Proteomes" id="UP001595829"/>
    </source>
</evidence>
<dbReference type="EMBL" id="JBHSJD010000020">
    <property type="protein sequence ID" value="MFC5025228.1"/>
    <property type="molecule type" value="Genomic_DNA"/>
</dbReference>
<feature type="region of interest" description="Disordered" evidence="1">
    <location>
        <begin position="176"/>
        <end position="240"/>
    </location>
</feature>
<protein>
    <submittedName>
        <fullName evidence="3">Uncharacterized protein</fullName>
    </submittedName>
</protein>
<evidence type="ECO:0000256" key="1">
    <source>
        <dbReference type="SAM" id="MobiDB-lite"/>
    </source>
</evidence>
<name>A0ABV9XM29_9ACTN</name>